<evidence type="ECO:0000313" key="1">
    <source>
        <dbReference type="EMBL" id="QRC96292.1"/>
    </source>
</evidence>
<dbReference type="Proteomes" id="UP000663193">
    <property type="component" value="Chromosome 6"/>
</dbReference>
<accession>A0A7U2F0U1</accession>
<evidence type="ECO:0000313" key="2">
    <source>
        <dbReference type="Proteomes" id="UP000663193"/>
    </source>
</evidence>
<reference evidence="2" key="1">
    <citation type="journal article" date="2021" name="BMC Genomics">
        <title>Chromosome-level genome assembly and manually-curated proteome of model necrotroph Parastagonospora nodorum Sn15 reveals a genome-wide trove of candidate effector homologs, and redundancy of virulence-related functions within an accessory chromosome.</title>
        <authorList>
            <person name="Bertazzoni S."/>
            <person name="Jones D.A.B."/>
            <person name="Phan H.T."/>
            <person name="Tan K.-C."/>
            <person name="Hane J.K."/>
        </authorList>
    </citation>
    <scope>NUCLEOTIDE SEQUENCE [LARGE SCALE GENOMIC DNA]</scope>
    <source>
        <strain evidence="2">SN15 / ATCC MYA-4574 / FGSC 10173)</strain>
    </source>
</reference>
<dbReference type="VEuPathDB" id="FungiDB:JI435_408620"/>
<keyword evidence="2" id="KW-1185">Reference proteome</keyword>
<protein>
    <submittedName>
        <fullName evidence="1">Uncharacterized protein</fullName>
    </submittedName>
</protein>
<dbReference type="EMBL" id="CP069028">
    <property type="protein sequence ID" value="QRC96292.1"/>
    <property type="molecule type" value="Genomic_DNA"/>
</dbReference>
<name>A0A7U2F0U1_PHANO</name>
<proteinExistence type="predicted"/>
<gene>
    <name evidence="1" type="ORF">JI435_408620</name>
</gene>
<organism evidence="1 2">
    <name type="scientific">Phaeosphaeria nodorum (strain SN15 / ATCC MYA-4574 / FGSC 10173)</name>
    <name type="common">Glume blotch fungus</name>
    <name type="synonym">Parastagonospora nodorum</name>
    <dbReference type="NCBI Taxonomy" id="321614"/>
    <lineage>
        <taxon>Eukaryota</taxon>
        <taxon>Fungi</taxon>
        <taxon>Dikarya</taxon>
        <taxon>Ascomycota</taxon>
        <taxon>Pezizomycotina</taxon>
        <taxon>Dothideomycetes</taxon>
        <taxon>Pleosporomycetidae</taxon>
        <taxon>Pleosporales</taxon>
        <taxon>Pleosporineae</taxon>
        <taxon>Phaeosphaeriaceae</taxon>
        <taxon>Parastagonospora</taxon>
    </lineage>
</organism>
<dbReference type="AlphaFoldDB" id="A0A7U2F0U1"/>
<sequence length="56" mass="6069">MSLCVRSVFPGSVRPGFNNAARFRIISSDILTPTGTLSSLSSPSFDCLFGSEFTFF</sequence>